<evidence type="ECO:0000256" key="1">
    <source>
        <dbReference type="ARBA" id="ARBA00004651"/>
    </source>
</evidence>
<feature type="domain" description="Na+/H+ antiporter MnhB subunit-related protein" evidence="8">
    <location>
        <begin position="116"/>
        <end position="230"/>
    </location>
</feature>
<dbReference type="KEGG" id="paur:FGL86_09705"/>
<dbReference type="InterPro" id="IPR046806">
    <property type="entry name" value="MrpA_C/MbhE"/>
</dbReference>
<dbReference type="Pfam" id="PF04039">
    <property type="entry name" value="MnhB"/>
    <property type="match status" value="1"/>
</dbReference>
<keyword evidence="3" id="KW-1003">Cell membrane</keyword>
<evidence type="ECO:0000259" key="8">
    <source>
        <dbReference type="Pfam" id="PF04039"/>
    </source>
</evidence>
<dbReference type="Pfam" id="PF20501">
    <property type="entry name" value="MbhE"/>
    <property type="match status" value="1"/>
</dbReference>
<proteinExistence type="inferred from homology"/>
<sequence length="242" mass="25567">MNAPERPPVMNEPLHGVLRGLLAIAMLALGLILAWSFWAQVSAPTSLTDTVMAELPRSGVANPVTAVLLNFRAFDTMLELAVLLLVAVTMGVLREHSPAPATYQTAPLPLSDSPLLHSLVRDLTPLIILIGGYLLWIGAKEPGGAFQAGAVLASAPVLAHLAGRPWPTDQKSSWFRGLLVLGTGAFLISALAMQALTGGYFIYPPAWAGIWILGIETAATLSIAVTLYVAFRAVMPVSTVPT</sequence>
<evidence type="ECO:0000313" key="10">
    <source>
        <dbReference type="EMBL" id="QEA39322.1"/>
    </source>
</evidence>
<evidence type="ECO:0000259" key="9">
    <source>
        <dbReference type="Pfam" id="PF20501"/>
    </source>
</evidence>
<name>A0A5B8SQB9_9GAMM</name>
<feature type="transmembrane region" description="Helical" evidence="7">
    <location>
        <begin position="20"/>
        <end position="38"/>
    </location>
</feature>
<evidence type="ECO:0000256" key="4">
    <source>
        <dbReference type="ARBA" id="ARBA00022692"/>
    </source>
</evidence>
<comment type="similarity">
    <text evidence="2">Belongs to the CPA3 antiporters (TC 2.A.63) subunit B family.</text>
</comment>
<keyword evidence="6 7" id="KW-0472">Membrane</keyword>
<dbReference type="PANTHER" id="PTHR33932:SF4">
    <property type="entry name" value="NA(+)_H(+) ANTIPORTER SUBUNIT B"/>
    <property type="match status" value="1"/>
</dbReference>
<dbReference type="EMBL" id="CP042382">
    <property type="protein sequence ID" value="QEA39322.1"/>
    <property type="molecule type" value="Genomic_DNA"/>
</dbReference>
<dbReference type="RefSeq" id="WP_147184374.1">
    <property type="nucleotide sequence ID" value="NZ_CP042382.1"/>
</dbReference>
<dbReference type="OrthoDB" id="4962908at2"/>
<gene>
    <name evidence="10" type="ORF">FGL86_09705</name>
</gene>
<dbReference type="InterPro" id="IPR050622">
    <property type="entry name" value="CPA3_antiporter_subunitB"/>
</dbReference>
<evidence type="ECO:0000256" key="3">
    <source>
        <dbReference type="ARBA" id="ARBA00022475"/>
    </source>
</evidence>
<evidence type="ECO:0000256" key="6">
    <source>
        <dbReference type="ARBA" id="ARBA00023136"/>
    </source>
</evidence>
<feature type="transmembrane region" description="Helical" evidence="7">
    <location>
        <begin position="76"/>
        <end position="93"/>
    </location>
</feature>
<comment type="subcellular location">
    <subcellularLocation>
        <location evidence="1">Cell membrane</location>
        <topology evidence="1">Multi-pass membrane protein</topology>
    </subcellularLocation>
</comment>
<keyword evidence="5 7" id="KW-1133">Transmembrane helix</keyword>
<keyword evidence="4 7" id="KW-0812">Transmembrane</keyword>
<dbReference type="Proteomes" id="UP000321272">
    <property type="component" value="Chromosome"/>
</dbReference>
<dbReference type="InterPro" id="IPR007182">
    <property type="entry name" value="MnhB"/>
</dbReference>
<reference evidence="10 11" key="1">
    <citation type="submission" date="2019-06" db="EMBL/GenBank/DDBJ databases">
        <title>Genome analyses of bacteria isolated from kimchi.</title>
        <authorList>
            <person name="Lee S."/>
            <person name="Ahn S."/>
            <person name="Roh S."/>
        </authorList>
    </citation>
    <scope>NUCLEOTIDE SEQUENCE [LARGE SCALE GENOMIC DNA]</scope>
    <source>
        <strain evidence="10 11">CBA4606</strain>
    </source>
</reference>
<feature type="transmembrane region" description="Helical" evidence="7">
    <location>
        <begin position="174"/>
        <end position="196"/>
    </location>
</feature>
<feature type="transmembrane region" description="Helical" evidence="7">
    <location>
        <begin position="208"/>
        <end position="231"/>
    </location>
</feature>
<dbReference type="PANTHER" id="PTHR33932">
    <property type="entry name" value="NA(+)/H(+) ANTIPORTER SUBUNIT B"/>
    <property type="match status" value="1"/>
</dbReference>
<protein>
    <submittedName>
        <fullName evidence="10">Sodium:proton antiporter</fullName>
    </submittedName>
</protein>
<evidence type="ECO:0000256" key="7">
    <source>
        <dbReference type="SAM" id="Phobius"/>
    </source>
</evidence>
<evidence type="ECO:0000313" key="11">
    <source>
        <dbReference type="Proteomes" id="UP000321272"/>
    </source>
</evidence>
<evidence type="ECO:0000256" key="2">
    <source>
        <dbReference type="ARBA" id="ARBA00009425"/>
    </source>
</evidence>
<keyword evidence="11" id="KW-1185">Reference proteome</keyword>
<feature type="domain" description="MrpA C-terminal/MbhE" evidence="9">
    <location>
        <begin position="33"/>
        <end position="103"/>
    </location>
</feature>
<accession>A0A5B8SQB9</accession>
<dbReference type="AlphaFoldDB" id="A0A5B8SQB9"/>
<dbReference type="GO" id="GO:0005886">
    <property type="term" value="C:plasma membrane"/>
    <property type="evidence" value="ECO:0007669"/>
    <property type="project" value="UniProtKB-SubCell"/>
</dbReference>
<organism evidence="10 11">
    <name type="scientific">Pistricoccus aurantiacus</name>
    <dbReference type="NCBI Taxonomy" id="1883414"/>
    <lineage>
        <taxon>Bacteria</taxon>
        <taxon>Pseudomonadati</taxon>
        <taxon>Pseudomonadota</taxon>
        <taxon>Gammaproteobacteria</taxon>
        <taxon>Oceanospirillales</taxon>
        <taxon>Halomonadaceae</taxon>
        <taxon>Pistricoccus</taxon>
    </lineage>
</organism>
<evidence type="ECO:0000256" key="5">
    <source>
        <dbReference type="ARBA" id="ARBA00022989"/>
    </source>
</evidence>